<dbReference type="InterPro" id="IPR045798">
    <property type="entry name" value="TrbL_Firmicutes"/>
</dbReference>
<dbReference type="OrthoDB" id="3260785at2"/>
<dbReference type="EMBL" id="CP017298">
    <property type="protein sequence ID" value="AOS47684.1"/>
    <property type="molecule type" value="Genomic_DNA"/>
</dbReference>
<organism evidence="2 3">
    <name type="scientific">Pauljensenia hongkongensis</name>
    <dbReference type="NCBI Taxonomy" id="178339"/>
    <lineage>
        <taxon>Bacteria</taxon>
        <taxon>Bacillati</taxon>
        <taxon>Actinomycetota</taxon>
        <taxon>Actinomycetes</taxon>
        <taxon>Actinomycetales</taxon>
        <taxon>Actinomycetaceae</taxon>
        <taxon>Pauljensenia</taxon>
    </lineage>
</organism>
<accession>A0A1D8B3G6</accession>
<feature type="transmembrane region" description="Helical" evidence="1">
    <location>
        <begin position="75"/>
        <end position="94"/>
    </location>
</feature>
<dbReference type="RefSeq" id="WP_009744189.1">
    <property type="nucleotide sequence ID" value="NZ_CP017298.1"/>
</dbReference>
<keyword evidence="3" id="KW-1185">Reference proteome</keyword>
<proteinExistence type="predicted"/>
<dbReference type="Proteomes" id="UP000095214">
    <property type="component" value="Chromosome"/>
</dbReference>
<dbReference type="STRING" id="178339.BH719_07355"/>
<feature type="transmembrane region" description="Helical" evidence="1">
    <location>
        <begin position="151"/>
        <end position="175"/>
    </location>
</feature>
<dbReference type="AlphaFoldDB" id="A0A1D8B3G6"/>
<feature type="transmembrane region" description="Helical" evidence="1">
    <location>
        <begin position="210"/>
        <end position="234"/>
    </location>
</feature>
<protein>
    <submittedName>
        <fullName evidence="2">Conjugal transfer protein TrbL</fullName>
    </submittedName>
</protein>
<gene>
    <name evidence="2" type="ORF">BH719_07355</name>
</gene>
<reference evidence="2 3" key="1">
    <citation type="submission" date="2016-09" db="EMBL/GenBank/DDBJ databases">
        <title>Complete genome sequence of Actinomyces hongkongensis HKU8.</title>
        <authorList>
            <person name="Gao Y.-X."/>
            <person name="Zhou Y.-Y."/>
            <person name="Xie Y."/>
            <person name="Wang M."/>
            <person name="Wang S.-J."/>
            <person name="Shen S.-G."/>
        </authorList>
    </citation>
    <scope>NUCLEOTIDE SEQUENCE [LARGE SCALE GENOMIC DNA]</scope>
    <source>
        <strain evidence="2 3">HKU8</strain>
    </source>
</reference>
<keyword evidence="1" id="KW-0812">Transmembrane</keyword>
<feature type="transmembrane region" description="Helical" evidence="1">
    <location>
        <begin position="254"/>
        <end position="276"/>
    </location>
</feature>
<name>A0A1D8B3G6_9ACTO</name>
<dbReference type="Pfam" id="PF19478">
    <property type="entry name" value="TrbL_2"/>
    <property type="match status" value="1"/>
</dbReference>
<sequence length="289" mass="30682">MKDALKKLVEFLFNGHASSVDSVTKDILDFSADTSQVVSDISGFAVMPVALTVLAIVMMVELNRKASHIEADHQTGVKLIAAVIFKYIILVMAVKNSGILLNAIRALVANVMGDPHLDPEGAGVSVNENGAAVSAFQASIDKASSVDQVGMLIFLLIPFLVTLAAKATLMIVVLLRFAEIYMLTAFSPLPFAFLGNDETKSFGTSFLRKYVEVCIHGVCIIVSIHIYKGIISVASSAENGSFLEVSPIGSDDPLAWLVGNYLPILITPVILMMVVLGSGKIAKAIAGNS</sequence>
<keyword evidence="1" id="KW-0472">Membrane</keyword>
<evidence type="ECO:0000313" key="2">
    <source>
        <dbReference type="EMBL" id="AOS47684.1"/>
    </source>
</evidence>
<dbReference type="KEGG" id="phon:BH719_07355"/>
<feature type="transmembrane region" description="Helical" evidence="1">
    <location>
        <begin position="41"/>
        <end position="63"/>
    </location>
</feature>
<keyword evidence="1" id="KW-1133">Transmembrane helix</keyword>
<evidence type="ECO:0000256" key="1">
    <source>
        <dbReference type="SAM" id="Phobius"/>
    </source>
</evidence>
<evidence type="ECO:0000313" key="3">
    <source>
        <dbReference type="Proteomes" id="UP000095214"/>
    </source>
</evidence>
<dbReference type="GO" id="GO:0030255">
    <property type="term" value="P:protein secretion by the type IV secretion system"/>
    <property type="evidence" value="ECO:0007669"/>
    <property type="project" value="InterPro"/>
</dbReference>